<dbReference type="EMBL" id="BAER01000035">
    <property type="protein sequence ID" value="GAC32261.1"/>
    <property type="molecule type" value="Genomic_DNA"/>
</dbReference>
<evidence type="ECO:0000313" key="1">
    <source>
        <dbReference type="EMBL" id="GAC32261.1"/>
    </source>
</evidence>
<accession>K6Z7V7</accession>
<name>K6Z7V7_9ALTE</name>
<proteinExistence type="predicted"/>
<organism evidence="1 2">
    <name type="scientific">Paraglaciecola polaris LMG 21857</name>
    <dbReference type="NCBI Taxonomy" id="1129793"/>
    <lineage>
        <taxon>Bacteria</taxon>
        <taxon>Pseudomonadati</taxon>
        <taxon>Pseudomonadota</taxon>
        <taxon>Gammaproteobacteria</taxon>
        <taxon>Alteromonadales</taxon>
        <taxon>Alteromonadaceae</taxon>
        <taxon>Paraglaciecola</taxon>
    </lineage>
</organism>
<sequence>MRLLIVLMLPEVHYLKAEGFNVVKYRCIKECIYLIHIPFA</sequence>
<protein>
    <submittedName>
        <fullName evidence="1">Uncharacterized protein</fullName>
    </submittedName>
</protein>
<keyword evidence="2" id="KW-1185">Reference proteome</keyword>
<gene>
    <name evidence="1" type="ORF">GPLA_1347</name>
</gene>
<reference evidence="2" key="1">
    <citation type="journal article" date="2014" name="Environ. Microbiol.">
        <title>Comparative genomics of the marine bacterial genus Glaciecola reveals the high degree of genomic diversity and genomic characteristic for cold adaptation.</title>
        <authorList>
            <person name="Qin Q.L."/>
            <person name="Xie B.B."/>
            <person name="Yu Y."/>
            <person name="Shu Y.L."/>
            <person name="Rong J.C."/>
            <person name="Zhang Y.J."/>
            <person name="Zhao D.L."/>
            <person name="Chen X.L."/>
            <person name="Zhang X.Y."/>
            <person name="Chen B."/>
            <person name="Zhou B.C."/>
            <person name="Zhang Y.Z."/>
        </authorList>
    </citation>
    <scope>NUCLEOTIDE SEQUENCE [LARGE SCALE GENOMIC DNA]</scope>
    <source>
        <strain evidence="2">LMG 21857</strain>
    </source>
</reference>
<dbReference type="AlphaFoldDB" id="K6Z7V7"/>
<comment type="caution">
    <text evidence="1">The sequence shown here is derived from an EMBL/GenBank/DDBJ whole genome shotgun (WGS) entry which is preliminary data.</text>
</comment>
<evidence type="ECO:0000313" key="2">
    <source>
        <dbReference type="Proteomes" id="UP000006322"/>
    </source>
</evidence>
<dbReference type="Proteomes" id="UP000006322">
    <property type="component" value="Unassembled WGS sequence"/>
</dbReference>